<feature type="transmembrane region" description="Helical" evidence="1">
    <location>
        <begin position="23"/>
        <end position="42"/>
    </location>
</feature>
<dbReference type="Pfam" id="PF05656">
    <property type="entry name" value="DUF805"/>
    <property type="match status" value="1"/>
</dbReference>
<dbReference type="Proteomes" id="UP000239197">
    <property type="component" value="Chromosome"/>
</dbReference>
<gene>
    <name evidence="2" type="ORF">BV494_21000</name>
</gene>
<accession>A0A2L1UWH7</accession>
<keyword evidence="1" id="KW-0812">Transmembrane</keyword>
<reference evidence="3" key="1">
    <citation type="submission" date="2017-01" db="EMBL/GenBank/DDBJ databases">
        <title>Genome sequence of Rouxiella sp. ERMR1:05.</title>
        <authorList>
            <person name="Kumar R."/>
            <person name="Singh D."/>
            <person name="Kumar S."/>
        </authorList>
    </citation>
    <scope>NUCLEOTIDE SEQUENCE [LARGE SCALE GENOMIC DNA]</scope>
    <source>
        <strain evidence="3">ERMR1:05</strain>
    </source>
</reference>
<dbReference type="RefSeq" id="WP_104924581.1">
    <property type="nucleotide sequence ID" value="NZ_CP019062.1"/>
</dbReference>
<evidence type="ECO:0000313" key="2">
    <source>
        <dbReference type="EMBL" id="AVF37224.1"/>
    </source>
</evidence>
<evidence type="ECO:0000313" key="3">
    <source>
        <dbReference type="Proteomes" id="UP000239197"/>
    </source>
</evidence>
<dbReference type="AlphaFoldDB" id="A0A2L1UWH7"/>
<dbReference type="PANTHER" id="PTHR34980:SF2">
    <property type="entry name" value="INNER MEMBRANE PROTEIN YHAH-RELATED"/>
    <property type="match status" value="1"/>
</dbReference>
<keyword evidence="3" id="KW-1185">Reference proteome</keyword>
<proteinExistence type="predicted"/>
<name>A0A2L1UWH7_9GAMM</name>
<keyword evidence="1" id="KW-0472">Membrane</keyword>
<dbReference type="PANTHER" id="PTHR34980">
    <property type="entry name" value="INNER MEMBRANE PROTEIN-RELATED-RELATED"/>
    <property type="match status" value="1"/>
</dbReference>
<feature type="transmembrane region" description="Helical" evidence="1">
    <location>
        <begin position="48"/>
        <end position="67"/>
    </location>
</feature>
<sequence length="110" mass="12948">MNWYIKALKNYATFSGRAKRREYWWFVLFNWLISMAIGLIAGLLGDPFIMIIIYTAFILVPSLALSVRRNHDAGYSGWWILCPFFNFFLMFFKSDPEDNRFGPYPAETQA</sequence>
<organism evidence="2 3">
    <name type="scientific">Rahnella sikkimica</name>
    <dbReference type="NCBI Taxonomy" id="1805933"/>
    <lineage>
        <taxon>Bacteria</taxon>
        <taxon>Pseudomonadati</taxon>
        <taxon>Pseudomonadota</taxon>
        <taxon>Gammaproteobacteria</taxon>
        <taxon>Enterobacterales</taxon>
        <taxon>Yersiniaceae</taxon>
        <taxon>Rahnella</taxon>
    </lineage>
</organism>
<protein>
    <recommendedName>
        <fullName evidence="4">DUF805 domain-containing protein</fullName>
    </recommendedName>
</protein>
<dbReference type="KEGG" id="rox:BV494_21000"/>
<keyword evidence="1" id="KW-1133">Transmembrane helix</keyword>
<evidence type="ECO:0008006" key="4">
    <source>
        <dbReference type="Google" id="ProtNLM"/>
    </source>
</evidence>
<feature type="transmembrane region" description="Helical" evidence="1">
    <location>
        <begin position="74"/>
        <end position="92"/>
    </location>
</feature>
<dbReference type="GO" id="GO:0005886">
    <property type="term" value="C:plasma membrane"/>
    <property type="evidence" value="ECO:0007669"/>
    <property type="project" value="TreeGrafter"/>
</dbReference>
<dbReference type="InterPro" id="IPR008523">
    <property type="entry name" value="DUF805"/>
</dbReference>
<dbReference type="EMBL" id="CP019062">
    <property type="protein sequence ID" value="AVF37224.1"/>
    <property type="molecule type" value="Genomic_DNA"/>
</dbReference>
<dbReference type="OrthoDB" id="9812349at2"/>
<evidence type="ECO:0000256" key="1">
    <source>
        <dbReference type="SAM" id="Phobius"/>
    </source>
</evidence>